<evidence type="ECO:0000256" key="12">
    <source>
        <dbReference type="ARBA" id="ARBA00052335"/>
    </source>
</evidence>
<comment type="pathway">
    <text evidence="3">Aromatic compound metabolism; melatonin biosynthesis; melatonin from serotonin: step 1/2.</text>
</comment>
<keyword evidence="1" id="KW-0808">Transferase</keyword>
<organism evidence="14">
    <name type="scientific">Photinus pyralis</name>
    <name type="common">Common eastern firefly</name>
    <name type="synonym">Lampyris pyralis</name>
    <dbReference type="NCBI Taxonomy" id="7054"/>
    <lineage>
        <taxon>Eukaryota</taxon>
        <taxon>Metazoa</taxon>
        <taxon>Ecdysozoa</taxon>
        <taxon>Arthropoda</taxon>
        <taxon>Hexapoda</taxon>
        <taxon>Insecta</taxon>
        <taxon>Pterygota</taxon>
        <taxon>Neoptera</taxon>
        <taxon>Endopterygota</taxon>
        <taxon>Coleoptera</taxon>
        <taxon>Polyphaga</taxon>
        <taxon>Elateriformia</taxon>
        <taxon>Elateroidea</taxon>
        <taxon>Lampyridae</taxon>
        <taxon>Lampyrinae</taxon>
        <taxon>Photinus</taxon>
    </lineage>
</organism>
<evidence type="ECO:0000256" key="5">
    <source>
        <dbReference type="ARBA" id="ARBA00039114"/>
    </source>
</evidence>
<dbReference type="GO" id="GO:0004059">
    <property type="term" value="F:aralkylamine N-acetyltransferase activity"/>
    <property type="evidence" value="ECO:0007669"/>
    <property type="project" value="UniProtKB-EC"/>
</dbReference>
<keyword evidence="16" id="KW-1185">Reference proteome</keyword>
<comment type="catalytic activity">
    <reaction evidence="6">
        <text>dopamine + (9Z)-octadecenoyl-CoA = N-(9Z-octadecanoyl)-dopamine + CoA + H(+)</text>
        <dbReference type="Rhea" id="RHEA:51380"/>
        <dbReference type="ChEBI" id="CHEBI:15378"/>
        <dbReference type="ChEBI" id="CHEBI:31883"/>
        <dbReference type="ChEBI" id="CHEBI:57287"/>
        <dbReference type="ChEBI" id="CHEBI:57387"/>
        <dbReference type="ChEBI" id="CHEBI:59905"/>
    </reaction>
    <physiologicalReaction direction="left-to-right" evidence="6">
        <dbReference type="Rhea" id="RHEA:51381"/>
    </physiologicalReaction>
</comment>
<proteinExistence type="inferred from homology"/>
<evidence type="ECO:0000256" key="10">
    <source>
        <dbReference type="ARBA" id="ARBA00051823"/>
    </source>
</evidence>
<evidence type="ECO:0000256" key="8">
    <source>
        <dbReference type="ARBA" id="ARBA00051284"/>
    </source>
</evidence>
<evidence type="ECO:0000256" key="11">
    <source>
        <dbReference type="ARBA" id="ARBA00052178"/>
    </source>
</evidence>
<accession>A0A1Y1MC27</accession>
<sequence length="211" mass="24190">MTFHIRPITTEDEDQISEHMRTIFRRDEPLSRSVGLADQLIQKSPRTQKDSSKREVSLVAVDELSNIVGLCLNEFKQRNDPESHFKSTNSDLQKIVELVDYIDKEADVFSKYPDVNGIICIHILSVVPAWRGKGIAKQLVIETRKIANALNAQLLQMDCSSYYSAQLALQLNFRCIYKKKYADYCVDGTPVFLIDQPHEEIGVYVQHTKEQ</sequence>
<comment type="catalytic activity">
    <reaction evidence="12">
        <text>dopamine + hexadecanoyl-CoA = N-hexadecanoyl-dopamine + CoA + H(+)</text>
        <dbReference type="Rhea" id="RHEA:51376"/>
        <dbReference type="ChEBI" id="CHEBI:15378"/>
        <dbReference type="ChEBI" id="CHEBI:57287"/>
        <dbReference type="ChEBI" id="CHEBI:57379"/>
        <dbReference type="ChEBI" id="CHEBI:59905"/>
        <dbReference type="ChEBI" id="CHEBI:134058"/>
    </reaction>
    <physiologicalReaction direction="left-to-right" evidence="12">
        <dbReference type="Rhea" id="RHEA:51377"/>
    </physiologicalReaction>
</comment>
<comment type="similarity">
    <text evidence="4">Belongs to the acetyltransferase family. AANAT subfamily.</text>
</comment>
<dbReference type="PANTHER" id="PTHR20905:SF1">
    <property type="entry name" value="AT07410P-RELATED"/>
    <property type="match status" value="1"/>
</dbReference>
<comment type="catalytic activity">
    <reaction evidence="7">
        <text>serotonin + octadecanoyl-CoA = N-octadecanoyl-serotonin + CoA + H(+)</text>
        <dbReference type="Rhea" id="RHEA:51400"/>
        <dbReference type="ChEBI" id="CHEBI:15378"/>
        <dbReference type="ChEBI" id="CHEBI:57287"/>
        <dbReference type="ChEBI" id="CHEBI:57394"/>
        <dbReference type="ChEBI" id="CHEBI:134065"/>
        <dbReference type="ChEBI" id="CHEBI:350546"/>
    </reaction>
    <physiologicalReaction direction="left-to-right" evidence="7">
        <dbReference type="Rhea" id="RHEA:51401"/>
    </physiologicalReaction>
</comment>
<protein>
    <recommendedName>
        <fullName evidence="5">aralkylamine N-acetyltransferase</fullName>
        <ecNumber evidence="5">2.3.1.87</ecNumber>
    </recommendedName>
</protein>
<dbReference type="Gene3D" id="3.40.630.30">
    <property type="match status" value="1"/>
</dbReference>
<comment type="catalytic activity">
    <reaction evidence="11">
        <text>serotonin + hexadecanoyl-CoA = N-hexadecanoyl-serotonin + CoA + H(+)</text>
        <dbReference type="Rhea" id="RHEA:51384"/>
        <dbReference type="ChEBI" id="CHEBI:15378"/>
        <dbReference type="ChEBI" id="CHEBI:57287"/>
        <dbReference type="ChEBI" id="CHEBI:57379"/>
        <dbReference type="ChEBI" id="CHEBI:134059"/>
        <dbReference type="ChEBI" id="CHEBI:350546"/>
    </reaction>
    <physiologicalReaction direction="left-to-right" evidence="11">
        <dbReference type="Rhea" id="RHEA:51385"/>
    </physiologicalReaction>
</comment>
<evidence type="ECO:0000256" key="9">
    <source>
        <dbReference type="ARBA" id="ARBA00051711"/>
    </source>
</evidence>
<evidence type="ECO:0000256" key="2">
    <source>
        <dbReference type="ARBA" id="ARBA00023315"/>
    </source>
</evidence>
<dbReference type="SUPFAM" id="SSF55729">
    <property type="entry name" value="Acyl-CoA N-acyltransferases (Nat)"/>
    <property type="match status" value="1"/>
</dbReference>
<evidence type="ECO:0000256" key="4">
    <source>
        <dbReference type="ARBA" id="ARBA00038182"/>
    </source>
</evidence>
<evidence type="ECO:0000313" key="16">
    <source>
        <dbReference type="Proteomes" id="UP000327044"/>
    </source>
</evidence>
<dbReference type="InParanoid" id="A0A1Y1MC27"/>
<evidence type="ECO:0000256" key="3">
    <source>
        <dbReference type="ARBA" id="ARBA00037926"/>
    </source>
</evidence>
<dbReference type="EC" id="2.3.1.87" evidence="5"/>
<dbReference type="Proteomes" id="UP000327044">
    <property type="component" value="Unassembled WGS sequence"/>
</dbReference>
<comment type="catalytic activity">
    <reaction evidence="9">
        <text>dopamine + acetyl-CoA = N-acetyldopamine + CoA + H(+)</text>
        <dbReference type="Rhea" id="RHEA:51388"/>
        <dbReference type="ChEBI" id="CHEBI:15378"/>
        <dbReference type="ChEBI" id="CHEBI:57287"/>
        <dbReference type="ChEBI" id="CHEBI:57288"/>
        <dbReference type="ChEBI" id="CHEBI:59905"/>
        <dbReference type="ChEBI" id="CHEBI:125678"/>
    </reaction>
    <physiologicalReaction direction="left-to-right" evidence="9">
        <dbReference type="Rhea" id="RHEA:51389"/>
    </physiologicalReaction>
</comment>
<keyword evidence="2" id="KW-0012">Acyltransferase</keyword>
<dbReference type="PANTHER" id="PTHR20905">
    <property type="entry name" value="N-ACETYLTRANSFERASE-RELATED"/>
    <property type="match status" value="1"/>
</dbReference>
<comment type="catalytic activity">
    <reaction evidence="10">
        <text>serotonin + (9Z)-octadecenoyl-CoA = N-(9Z-octadecenoyl)-serotonin + CoA + H(+)</text>
        <dbReference type="Rhea" id="RHEA:51392"/>
        <dbReference type="ChEBI" id="CHEBI:15378"/>
        <dbReference type="ChEBI" id="CHEBI:57287"/>
        <dbReference type="ChEBI" id="CHEBI:57387"/>
        <dbReference type="ChEBI" id="CHEBI:134064"/>
        <dbReference type="ChEBI" id="CHEBI:350546"/>
    </reaction>
    <physiologicalReaction direction="left-to-right" evidence="10">
        <dbReference type="Rhea" id="RHEA:51393"/>
    </physiologicalReaction>
</comment>
<dbReference type="EMBL" id="VVIM01000005">
    <property type="protein sequence ID" value="KAB0799472.1"/>
    <property type="molecule type" value="Genomic_DNA"/>
</dbReference>
<dbReference type="InterPro" id="IPR016181">
    <property type="entry name" value="Acyl_CoA_acyltransferase"/>
</dbReference>
<reference evidence="15" key="3">
    <citation type="submission" date="2019-08" db="EMBL/GenBank/DDBJ databases">
        <authorList>
            <consortium name="Photinus pyralis genome working group"/>
            <person name="Fallon T.R."/>
            <person name="Sander Lower S.E."/>
            <person name="Weng J.-K."/>
        </authorList>
    </citation>
    <scope>NUCLEOTIDE SEQUENCE</scope>
    <source>
        <strain evidence="15">1611_PpyrPB1</strain>
        <tissue evidence="15">Whole body</tissue>
    </source>
</reference>
<dbReference type="AlphaFoldDB" id="A0A1Y1MC27"/>
<evidence type="ECO:0000313" key="15">
    <source>
        <dbReference type="EMBL" id="KAB0799472.1"/>
    </source>
</evidence>
<dbReference type="FunFam" id="3.40.630.30:FF:000046">
    <property type="entry name" value="Dopamine N-acetyltransferase"/>
    <property type="match status" value="1"/>
</dbReference>
<dbReference type="CDD" id="cd04301">
    <property type="entry name" value="NAT_SF"/>
    <property type="match status" value="1"/>
</dbReference>
<dbReference type="EMBL" id="GEZM01037143">
    <property type="protein sequence ID" value="JAV82139.1"/>
    <property type="molecule type" value="Transcribed_RNA"/>
</dbReference>
<reference evidence="15 16" key="2">
    <citation type="journal article" date="2018" name="Elife">
        <title>Firefly genomes illuminate parallel origins of bioluminescence in beetles.</title>
        <authorList>
            <person name="Fallon T.R."/>
            <person name="Lower S.E."/>
            <person name="Chang C.H."/>
            <person name="Bessho-Uehara M."/>
            <person name="Martin G.J."/>
            <person name="Bewick A.J."/>
            <person name="Behringer M."/>
            <person name="Debat H.J."/>
            <person name="Wong I."/>
            <person name="Day J.C."/>
            <person name="Suvorov A."/>
            <person name="Silva C.J."/>
            <person name="Stanger-Hall K.F."/>
            <person name="Hall D.W."/>
            <person name="Schmitz R.J."/>
            <person name="Nelson D.R."/>
            <person name="Lewis S.M."/>
            <person name="Shigenobu S."/>
            <person name="Bybee S.M."/>
            <person name="Larracuente A.M."/>
            <person name="Oba Y."/>
            <person name="Weng J.K."/>
        </authorList>
    </citation>
    <scope>NUCLEOTIDE SEQUENCE [LARGE SCALE GENOMIC DNA]</scope>
    <source>
        <strain evidence="15">1611_PpyrPB1</strain>
        <tissue evidence="15">Whole body</tissue>
    </source>
</reference>
<evidence type="ECO:0000256" key="6">
    <source>
        <dbReference type="ARBA" id="ARBA00050189"/>
    </source>
</evidence>
<comment type="catalytic activity">
    <reaction evidence="8">
        <text>serotonin + (5Z,8Z,11Z,14Z)-eicosatetraenoyl-CoA = N-[(5Z,8Z,11Z,14Z)-eicosatetraenoyl]-serotonin + CoA + H(+)</text>
        <dbReference type="Rhea" id="RHEA:51396"/>
        <dbReference type="ChEBI" id="CHEBI:15378"/>
        <dbReference type="ChEBI" id="CHEBI:57287"/>
        <dbReference type="ChEBI" id="CHEBI:57368"/>
        <dbReference type="ChEBI" id="CHEBI:132255"/>
        <dbReference type="ChEBI" id="CHEBI:350546"/>
    </reaction>
    <physiologicalReaction direction="left-to-right" evidence="8">
        <dbReference type="Rhea" id="RHEA:51397"/>
    </physiologicalReaction>
</comment>
<evidence type="ECO:0000313" key="14">
    <source>
        <dbReference type="EMBL" id="JAV82140.1"/>
    </source>
</evidence>
<dbReference type="EMBL" id="GEZM01037142">
    <property type="protein sequence ID" value="JAV82140.1"/>
    <property type="molecule type" value="Transcribed_RNA"/>
</dbReference>
<evidence type="ECO:0000256" key="1">
    <source>
        <dbReference type="ARBA" id="ARBA00022679"/>
    </source>
</evidence>
<evidence type="ECO:0000256" key="7">
    <source>
        <dbReference type="ARBA" id="ARBA00050849"/>
    </source>
</evidence>
<comment type="catalytic activity">
    <reaction evidence="13">
        <text>serotonin + acetyl-CoA = N-acetylserotonin + CoA + H(+)</text>
        <dbReference type="Rhea" id="RHEA:25217"/>
        <dbReference type="ChEBI" id="CHEBI:15378"/>
        <dbReference type="ChEBI" id="CHEBI:17697"/>
        <dbReference type="ChEBI" id="CHEBI:57287"/>
        <dbReference type="ChEBI" id="CHEBI:57288"/>
        <dbReference type="ChEBI" id="CHEBI:350546"/>
        <dbReference type="EC" id="2.3.1.87"/>
    </reaction>
    <physiologicalReaction direction="left-to-right" evidence="13">
        <dbReference type="Rhea" id="RHEA:25218"/>
    </physiologicalReaction>
</comment>
<evidence type="ECO:0000256" key="13">
    <source>
        <dbReference type="ARBA" id="ARBA00052491"/>
    </source>
</evidence>
<dbReference type="EMBL" id="GEZM01037141">
    <property type="protein sequence ID" value="JAV82141.1"/>
    <property type="molecule type" value="Transcribed_RNA"/>
</dbReference>
<name>A0A1Y1MC27_PHOPY</name>
<gene>
    <name evidence="15" type="ORF">PPYR_07352</name>
</gene>
<reference evidence="14" key="1">
    <citation type="journal article" date="2016" name="Sci. Rep.">
        <title>Molecular characterization of firefly nuptial gifts: a multi-omics approach sheds light on postcopulatory sexual selection.</title>
        <authorList>
            <person name="Al-Wathiqui N."/>
            <person name="Fallon T.R."/>
            <person name="South A."/>
            <person name="Weng J.K."/>
            <person name="Lewis S.M."/>
        </authorList>
    </citation>
    <scope>NUCLEOTIDE SEQUENCE</scope>
</reference>